<keyword evidence="1" id="KW-0812">Transmembrane</keyword>
<dbReference type="eggNOG" id="ENOG50337V2">
    <property type="taxonomic scope" value="Bacteria"/>
</dbReference>
<dbReference type="OrthoDB" id="49526at2"/>
<keyword evidence="3" id="KW-1185">Reference proteome</keyword>
<evidence type="ECO:0008006" key="4">
    <source>
        <dbReference type="Google" id="ProtNLM"/>
    </source>
</evidence>
<feature type="transmembrane region" description="Helical" evidence="1">
    <location>
        <begin position="58"/>
        <end position="79"/>
    </location>
</feature>
<accession>H2J2T1</accession>
<keyword evidence="1" id="KW-0472">Membrane</keyword>
<dbReference type="KEGG" id="mpz:Marpi_0067"/>
<reference evidence="2 3" key="1">
    <citation type="journal article" date="2012" name="J. Bacteriol.">
        <title>Complete Genome Sequence of the Thermophilic, Piezophilic, Heterotrophic Bacterium Marinitoga piezophila KA3.</title>
        <authorList>
            <person name="Lucas S."/>
            <person name="Han J."/>
            <person name="Lapidus A."/>
            <person name="Cheng J.F."/>
            <person name="Goodwin L.A."/>
            <person name="Pitluck S."/>
            <person name="Peters L."/>
            <person name="Mikhailova N."/>
            <person name="Teshima H."/>
            <person name="Detter J.C."/>
            <person name="Han C."/>
            <person name="Tapia R."/>
            <person name="Land M."/>
            <person name="Hauser L."/>
            <person name="Kyrpides N.C."/>
            <person name="Ivanova N."/>
            <person name="Pagani I."/>
            <person name="Vannier P."/>
            <person name="Oger P."/>
            <person name="Bartlett D.H."/>
            <person name="Noll K.M."/>
            <person name="Woyke T."/>
            <person name="Jebbar M."/>
        </authorList>
    </citation>
    <scope>NUCLEOTIDE SEQUENCE [LARGE SCALE GENOMIC DNA]</scope>
    <source>
        <strain evidence="3">DSM 14283 / JCM 11233 / KA3</strain>
    </source>
</reference>
<evidence type="ECO:0000313" key="3">
    <source>
        <dbReference type="Proteomes" id="UP000007161"/>
    </source>
</evidence>
<dbReference type="HOGENOM" id="CLU_1314881_0_0_0"/>
<organism evidence="2 3">
    <name type="scientific">Marinitoga piezophila (strain DSM 14283 / JCM 11233 / KA3)</name>
    <dbReference type="NCBI Taxonomy" id="443254"/>
    <lineage>
        <taxon>Bacteria</taxon>
        <taxon>Thermotogati</taxon>
        <taxon>Thermotogota</taxon>
        <taxon>Thermotogae</taxon>
        <taxon>Petrotogales</taxon>
        <taxon>Petrotogaceae</taxon>
        <taxon>Marinitoga</taxon>
    </lineage>
</organism>
<proteinExistence type="predicted"/>
<evidence type="ECO:0000313" key="2">
    <source>
        <dbReference type="EMBL" id="AEX84525.1"/>
    </source>
</evidence>
<dbReference type="InterPro" id="IPR021737">
    <property type="entry name" value="Phage_phiKZ_Orf197"/>
</dbReference>
<feature type="transmembrane region" description="Helical" evidence="1">
    <location>
        <begin position="122"/>
        <end position="143"/>
    </location>
</feature>
<dbReference type="STRING" id="443254.Marpi_0067"/>
<evidence type="ECO:0000256" key="1">
    <source>
        <dbReference type="SAM" id="Phobius"/>
    </source>
</evidence>
<reference evidence="3" key="2">
    <citation type="submission" date="2012-01" db="EMBL/GenBank/DDBJ databases">
        <title>Complete sequence of chromosome of Marinitoga piezophila KA3.</title>
        <authorList>
            <person name="Lucas S."/>
            <person name="Han J."/>
            <person name="Lapidus A."/>
            <person name="Cheng J.-F."/>
            <person name="Goodwin L."/>
            <person name="Pitluck S."/>
            <person name="Peters L."/>
            <person name="Mikhailova N."/>
            <person name="Teshima H."/>
            <person name="Detter J.C."/>
            <person name="Han C."/>
            <person name="Tapia R."/>
            <person name="Land M."/>
            <person name="Hauser L."/>
            <person name="Kyrpides N."/>
            <person name="Ivanova N."/>
            <person name="Pagani I."/>
            <person name="Jebbar M."/>
            <person name="Vannier P."/>
            <person name="Oger P."/>
            <person name="Cario A."/>
            <person name="Bartlett D."/>
            <person name="Noll K.M."/>
            <person name="Woyke T."/>
        </authorList>
    </citation>
    <scope>NUCLEOTIDE SEQUENCE [LARGE SCALE GENOMIC DNA]</scope>
    <source>
        <strain evidence="3">DSM 14283 / JCM 11233 / KA3</strain>
    </source>
</reference>
<dbReference type="Proteomes" id="UP000007161">
    <property type="component" value="Chromosome"/>
</dbReference>
<feature type="transmembrane region" description="Helical" evidence="1">
    <location>
        <begin position="6"/>
        <end position="26"/>
    </location>
</feature>
<name>H2J2T1_MARPK</name>
<sequence>MNKEIFFYFLLTHLVGDYVFQNGYIAKYKNSKLKVLILHVCIIFLSMIILMYPSSLKINNLIVIITLTIIHFAIDTIKFKNRTKKVFNTHTYYIIDQVMHFSSLLMASFFYETDHFLISQQYVKLIAVGLFNAYFVSLLFYMIDGFSKPYTRDYLGYFFRFSLPFIKYYGDMYFLIASIIFITFSIVIFLRNNTENIKSESGPLALSIIITYLSIWR</sequence>
<keyword evidence="1" id="KW-1133">Transmembrane helix</keyword>
<feature type="transmembrane region" description="Helical" evidence="1">
    <location>
        <begin position="91"/>
        <end position="110"/>
    </location>
</feature>
<feature type="transmembrane region" description="Helical" evidence="1">
    <location>
        <begin position="172"/>
        <end position="191"/>
    </location>
</feature>
<dbReference type="AlphaFoldDB" id="H2J2T1"/>
<dbReference type="EMBL" id="CP003257">
    <property type="protein sequence ID" value="AEX84525.1"/>
    <property type="molecule type" value="Genomic_DNA"/>
</dbReference>
<gene>
    <name evidence="2" type="ordered locus">Marpi_0067</name>
</gene>
<dbReference type="Pfam" id="PF11750">
    <property type="entry name" value="DUF3307"/>
    <property type="match status" value="1"/>
</dbReference>
<protein>
    <recommendedName>
        <fullName evidence="4">DUF3307 domain-containing protein</fullName>
    </recommendedName>
</protein>
<dbReference type="RefSeq" id="WP_014295597.1">
    <property type="nucleotide sequence ID" value="NC_016751.1"/>
</dbReference>
<feature type="transmembrane region" description="Helical" evidence="1">
    <location>
        <begin position="33"/>
        <end position="52"/>
    </location>
</feature>